<dbReference type="InterPro" id="IPR029063">
    <property type="entry name" value="SAM-dependent_MTases_sf"/>
</dbReference>
<evidence type="ECO:0000259" key="1">
    <source>
        <dbReference type="Pfam" id="PF08241"/>
    </source>
</evidence>
<sequence length="260" mass="29107">MAGLFDKQAAIYLDARPTFPKEWFSMLSALTLHHSLAWDAGTGNGQAAICVAEHYDQVIATDISEEQIKHAIPNPRVRYFHTPSSMSDDEIVSLVGAEHSVDLVTVSVAVHYFDLERFYSQVKRLLRKPGGIIAVWTYNTISVNSEFDPVMRRFYESTLPFQNPKAKFAFECYKTLPFPFESVGVGCEGQPTTLDMPKEMSFEGMLGLLRSWSAVNTAKDQGVDLLSENVVKEFEDAWGGSNTVRTAIFKTYMIAGKVKQ</sequence>
<evidence type="ECO:0000313" key="2">
    <source>
        <dbReference type="EMBL" id="EEF39529.1"/>
    </source>
</evidence>
<dbReference type="SUPFAM" id="SSF53335">
    <property type="entry name" value="S-adenosyl-L-methionine-dependent methyltransferases"/>
    <property type="match status" value="1"/>
</dbReference>
<keyword evidence="2" id="KW-0489">Methyltransferase</keyword>
<gene>
    <name evidence="2" type="ORF">RCOM_0181880</name>
</gene>
<dbReference type="CDD" id="cd02440">
    <property type="entry name" value="AdoMet_MTases"/>
    <property type="match status" value="1"/>
</dbReference>
<dbReference type="Gene3D" id="3.40.50.150">
    <property type="entry name" value="Vaccinia Virus protein VP39"/>
    <property type="match status" value="1"/>
</dbReference>
<keyword evidence="2" id="KW-0808">Transferase</keyword>
<dbReference type="AlphaFoldDB" id="B9SA12"/>
<dbReference type="STRING" id="3988.B9SA12"/>
<dbReference type="FunCoup" id="B9SA12">
    <property type="interactions" value="236"/>
</dbReference>
<name>B9SA12_RICCO</name>
<protein>
    <submittedName>
        <fullName evidence="2">S-adenosylmethionine-dependent methyltransferase, putative</fullName>
    </submittedName>
</protein>
<dbReference type="EMBL" id="EQ973900">
    <property type="protein sequence ID" value="EEF39529.1"/>
    <property type="molecule type" value="Genomic_DNA"/>
</dbReference>
<keyword evidence="3" id="KW-1185">Reference proteome</keyword>
<dbReference type="InParanoid" id="B9SA12"/>
<organism evidence="2 3">
    <name type="scientific">Ricinus communis</name>
    <name type="common">Castor bean</name>
    <dbReference type="NCBI Taxonomy" id="3988"/>
    <lineage>
        <taxon>Eukaryota</taxon>
        <taxon>Viridiplantae</taxon>
        <taxon>Streptophyta</taxon>
        <taxon>Embryophyta</taxon>
        <taxon>Tracheophyta</taxon>
        <taxon>Spermatophyta</taxon>
        <taxon>Magnoliopsida</taxon>
        <taxon>eudicotyledons</taxon>
        <taxon>Gunneridae</taxon>
        <taxon>Pentapetalae</taxon>
        <taxon>rosids</taxon>
        <taxon>fabids</taxon>
        <taxon>Malpighiales</taxon>
        <taxon>Euphorbiaceae</taxon>
        <taxon>Acalyphoideae</taxon>
        <taxon>Acalypheae</taxon>
        <taxon>Ricinus</taxon>
    </lineage>
</organism>
<dbReference type="GO" id="GO:0032259">
    <property type="term" value="P:methylation"/>
    <property type="evidence" value="ECO:0007669"/>
    <property type="project" value="UniProtKB-KW"/>
</dbReference>
<dbReference type="InterPro" id="IPR013216">
    <property type="entry name" value="Methyltransf_11"/>
</dbReference>
<reference evidence="3" key="1">
    <citation type="journal article" date="2010" name="Nat. Biotechnol.">
        <title>Draft genome sequence of the oilseed species Ricinus communis.</title>
        <authorList>
            <person name="Chan A.P."/>
            <person name="Crabtree J."/>
            <person name="Zhao Q."/>
            <person name="Lorenzi H."/>
            <person name="Orvis J."/>
            <person name="Puiu D."/>
            <person name="Melake-Berhan A."/>
            <person name="Jones K.M."/>
            <person name="Redman J."/>
            <person name="Chen G."/>
            <person name="Cahoon E.B."/>
            <person name="Gedil M."/>
            <person name="Stanke M."/>
            <person name="Haas B.J."/>
            <person name="Wortman J.R."/>
            <person name="Fraser-Liggett C.M."/>
            <person name="Ravel J."/>
            <person name="Rabinowicz P.D."/>
        </authorList>
    </citation>
    <scope>NUCLEOTIDE SEQUENCE [LARGE SCALE GENOMIC DNA]</scope>
    <source>
        <strain evidence="3">cv. Hale</strain>
    </source>
</reference>
<dbReference type="eggNOG" id="KOG3010">
    <property type="taxonomic scope" value="Eukaryota"/>
</dbReference>
<dbReference type="OrthoDB" id="10027013at2759"/>
<dbReference type="Proteomes" id="UP000008311">
    <property type="component" value="Unassembled WGS sequence"/>
</dbReference>
<dbReference type="KEGG" id="rcu:8280709"/>
<proteinExistence type="predicted"/>
<dbReference type="PANTHER" id="PTHR44575">
    <property type="entry name" value="OS01G0589200 PROTEIN"/>
    <property type="match status" value="1"/>
</dbReference>
<feature type="domain" description="Methyltransferase type 11" evidence="1">
    <location>
        <begin position="39"/>
        <end position="134"/>
    </location>
</feature>
<dbReference type="GO" id="GO:0008757">
    <property type="term" value="F:S-adenosylmethionine-dependent methyltransferase activity"/>
    <property type="evidence" value="ECO:0007669"/>
    <property type="project" value="InterPro"/>
</dbReference>
<evidence type="ECO:0000313" key="3">
    <source>
        <dbReference type="Proteomes" id="UP000008311"/>
    </source>
</evidence>
<dbReference type="OMA" id="DFWESTM"/>
<dbReference type="PANTHER" id="PTHR44575:SF8">
    <property type="entry name" value="METHYLTRANSFERASE TYPE 11 DOMAIN-CONTAINING PROTEIN"/>
    <property type="match status" value="1"/>
</dbReference>
<dbReference type="Pfam" id="PF08241">
    <property type="entry name" value="Methyltransf_11"/>
    <property type="match status" value="1"/>
</dbReference>
<accession>B9SA12</accession>